<evidence type="ECO:0000313" key="6">
    <source>
        <dbReference type="Proteomes" id="UP000298138"/>
    </source>
</evidence>
<protein>
    <submittedName>
        <fullName evidence="5">Putative translation elongation factor eEF-1B gamma subunit</fullName>
    </submittedName>
</protein>
<feature type="domain" description="GST C-terminal" evidence="4">
    <location>
        <begin position="91"/>
        <end position="214"/>
    </location>
</feature>
<dbReference type="GO" id="GO:0005737">
    <property type="term" value="C:cytoplasm"/>
    <property type="evidence" value="ECO:0007669"/>
    <property type="project" value="TreeGrafter"/>
</dbReference>
<organism evidence="5 6">
    <name type="scientific">Ascodesmis nigricans</name>
    <dbReference type="NCBI Taxonomy" id="341454"/>
    <lineage>
        <taxon>Eukaryota</taxon>
        <taxon>Fungi</taxon>
        <taxon>Dikarya</taxon>
        <taxon>Ascomycota</taxon>
        <taxon>Pezizomycotina</taxon>
        <taxon>Pezizomycetes</taxon>
        <taxon>Pezizales</taxon>
        <taxon>Ascodesmidaceae</taxon>
        <taxon>Ascodesmis</taxon>
    </lineage>
</organism>
<evidence type="ECO:0000259" key="3">
    <source>
        <dbReference type="PROSITE" id="PS50404"/>
    </source>
</evidence>
<dbReference type="FunFam" id="3.40.30.10:FF:000142">
    <property type="entry name" value="Elongation factor 1 gamma"/>
    <property type="match status" value="1"/>
</dbReference>
<dbReference type="InterPro" id="IPR036249">
    <property type="entry name" value="Thioredoxin-like_sf"/>
</dbReference>
<dbReference type="EMBL" id="ML220164">
    <property type="protein sequence ID" value="TGZ76868.1"/>
    <property type="molecule type" value="Genomic_DNA"/>
</dbReference>
<keyword evidence="6" id="KW-1185">Reference proteome</keyword>
<dbReference type="InterPro" id="IPR004045">
    <property type="entry name" value="Glutathione_S-Trfase_N"/>
</dbReference>
<evidence type="ECO:0000256" key="2">
    <source>
        <dbReference type="RuleBase" id="RU003494"/>
    </source>
</evidence>
<dbReference type="Proteomes" id="UP000298138">
    <property type="component" value="Unassembled WGS sequence"/>
</dbReference>
<dbReference type="InterPro" id="IPR040079">
    <property type="entry name" value="Glutathione_S-Trfase"/>
</dbReference>
<dbReference type="Gene3D" id="1.20.1050.10">
    <property type="match status" value="1"/>
</dbReference>
<keyword evidence="5" id="KW-0648">Protein biosynthesis</keyword>
<dbReference type="FunCoup" id="A0A4S2MQQ0">
    <property type="interactions" value="7"/>
</dbReference>
<dbReference type="GO" id="GO:0005634">
    <property type="term" value="C:nucleus"/>
    <property type="evidence" value="ECO:0007669"/>
    <property type="project" value="TreeGrafter"/>
</dbReference>
<feature type="domain" description="GST N-terminal" evidence="3">
    <location>
        <begin position="4"/>
        <end position="85"/>
    </location>
</feature>
<dbReference type="AlphaFoldDB" id="A0A4S2MQQ0"/>
<dbReference type="SUPFAM" id="SSF52833">
    <property type="entry name" value="Thioredoxin-like"/>
    <property type="match status" value="1"/>
</dbReference>
<dbReference type="PROSITE" id="PS50405">
    <property type="entry name" value="GST_CTER"/>
    <property type="match status" value="1"/>
</dbReference>
<evidence type="ECO:0000256" key="1">
    <source>
        <dbReference type="ARBA" id="ARBA00007409"/>
    </source>
</evidence>
<dbReference type="InParanoid" id="A0A4S2MQQ0"/>
<dbReference type="PROSITE" id="PS50404">
    <property type="entry name" value="GST_NTER"/>
    <property type="match status" value="1"/>
</dbReference>
<dbReference type="InterPro" id="IPR036282">
    <property type="entry name" value="Glutathione-S-Trfase_C_sf"/>
</dbReference>
<comment type="similarity">
    <text evidence="1 2">Belongs to the GST superfamily.</text>
</comment>
<dbReference type="STRING" id="341454.A0A4S2MQQ0"/>
<dbReference type="Pfam" id="PF02798">
    <property type="entry name" value="GST_N"/>
    <property type="match status" value="1"/>
</dbReference>
<accession>A0A4S2MQQ0</accession>
<dbReference type="PANTHER" id="PTHR43986:SF10">
    <property type="entry name" value="ELONGATION FACTOR EEF-1B GAMMA SUBUNIT, PUTATIVE (AFU_ORTHOLOGUE AFUA_1G17120)-RELATED"/>
    <property type="match status" value="1"/>
</dbReference>
<keyword evidence="5" id="KW-0251">Elongation factor</keyword>
<dbReference type="InterPro" id="IPR004046">
    <property type="entry name" value="GST_C"/>
</dbReference>
<dbReference type="SFLD" id="SFLDG00358">
    <property type="entry name" value="Main_(cytGST)"/>
    <property type="match status" value="1"/>
</dbReference>
<gene>
    <name evidence="5" type="ORF">EX30DRAFT_367084</name>
</gene>
<evidence type="ECO:0000259" key="4">
    <source>
        <dbReference type="PROSITE" id="PS50405"/>
    </source>
</evidence>
<dbReference type="PANTHER" id="PTHR43986">
    <property type="entry name" value="ELONGATION FACTOR 1-GAMMA"/>
    <property type="match status" value="1"/>
</dbReference>
<proteinExistence type="inferred from homology"/>
<evidence type="ECO:0000313" key="5">
    <source>
        <dbReference type="EMBL" id="TGZ76868.1"/>
    </source>
</evidence>
<name>A0A4S2MQQ0_9PEZI</name>
<dbReference type="OrthoDB" id="249703at2759"/>
<dbReference type="GO" id="GO:0003746">
    <property type="term" value="F:translation elongation factor activity"/>
    <property type="evidence" value="ECO:0007669"/>
    <property type="project" value="UniProtKB-KW"/>
</dbReference>
<dbReference type="SUPFAM" id="SSF47616">
    <property type="entry name" value="GST C-terminal domain-like"/>
    <property type="match status" value="1"/>
</dbReference>
<dbReference type="Gene3D" id="3.40.30.10">
    <property type="entry name" value="Glutaredoxin"/>
    <property type="match status" value="1"/>
</dbReference>
<reference evidence="5 6" key="1">
    <citation type="submission" date="2019-04" db="EMBL/GenBank/DDBJ databases">
        <title>Comparative genomics and transcriptomics to analyze fruiting body development in filamentous ascomycetes.</title>
        <authorList>
            <consortium name="DOE Joint Genome Institute"/>
            <person name="Lutkenhaus R."/>
            <person name="Traeger S."/>
            <person name="Breuer J."/>
            <person name="Kuo A."/>
            <person name="Lipzen A."/>
            <person name="Pangilinan J."/>
            <person name="Dilworth D."/>
            <person name="Sandor L."/>
            <person name="Poggeler S."/>
            <person name="Barry K."/>
            <person name="Grigoriev I.V."/>
            <person name="Nowrousian M."/>
        </authorList>
    </citation>
    <scope>NUCLEOTIDE SEQUENCE [LARGE SCALE GENOMIC DNA]</scope>
    <source>
        <strain evidence="5 6">CBS 389.68</strain>
    </source>
</reference>
<dbReference type="InterPro" id="IPR050802">
    <property type="entry name" value="EF-GSTs"/>
</dbReference>
<dbReference type="CDD" id="cd03044">
    <property type="entry name" value="GST_N_EF1Bgamma"/>
    <property type="match status" value="1"/>
</dbReference>
<sequence length="214" mass="23925">MAPFGTIYTWGPGNPRVARATAIANLNGLEISVPEFSLQTDRTPEWYAKFPLGKVPAFESASGDVLLTETLAITHYLALSGPRSHQLLGRTPAESAQIQQWTAHAEVEFWPPIQIFNQILRGFRPADDAVIAENKGKIARALEYAEKILEGRKWIAGTEEITVADVSLASVLNVAFKAILGKEERKYPKVLEWFERVTDVEEVKRAFGERVYKE</sequence>
<dbReference type="InterPro" id="IPR010987">
    <property type="entry name" value="Glutathione-S-Trfase_C-like"/>
</dbReference>
<dbReference type="SFLD" id="SFLDS00019">
    <property type="entry name" value="Glutathione_Transferase_(cytos"/>
    <property type="match status" value="1"/>
</dbReference>
<dbReference type="Pfam" id="PF00043">
    <property type="entry name" value="GST_C"/>
    <property type="match status" value="1"/>
</dbReference>